<reference evidence="3 4" key="2">
    <citation type="submission" date="2016-05" db="EMBL/GenBank/DDBJ databases">
        <authorList>
            <person name="Naeem Raeece"/>
        </authorList>
    </citation>
    <scope>NUCLEOTIDE SEQUENCE [LARGE SCALE GENOMIC DNA]</scope>
</reference>
<dbReference type="EMBL" id="FLRD01000836">
    <property type="protein sequence ID" value="SBT55721.1"/>
    <property type="molecule type" value="Genomic_DNA"/>
</dbReference>
<gene>
    <name evidence="2" type="ORF">POVWA1_071770</name>
    <name evidence="1" type="ORF">POVWA2_064800</name>
</gene>
<name>A0A1A9ABN3_PLAOA</name>
<evidence type="ECO:0000313" key="3">
    <source>
        <dbReference type="Proteomes" id="UP000078550"/>
    </source>
</evidence>
<accession>A0A1A9ABN3</accession>
<sequence length="75" mass="8519">MYNTENFNDILITLYRINNVSKINALKITPVIMRECLVMDSSDCRGLFPSRNVQSARSNCVAESYTECYAGDKNC</sequence>
<protein>
    <submittedName>
        <fullName evidence="1">Uncharacterized protein</fullName>
    </submittedName>
</protein>
<evidence type="ECO:0000313" key="4">
    <source>
        <dbReference type="Proteomes" id="UP000078555"/>
    </source>
</evidence>
<proteinExistence type="predicted"/>
<keyword evidence="4" id="KW-1185">Reference proteome</keyword>
<evidence type="ECO:0000313" key="1">
    <source>
        <dbReference type="EMBL" id="SBT53906.1"/>
    </source>
</evidence>
<dbReference type="AlphaFoldDB" id="A0A1A9ABN3"/>
<dbReference type="EMBL" id="FLRE01000481">
    <property type="protein sequence ID" value="SBT53906.1"/>
    <property type="molecule type" value="Genomic_DNA"/>
</dbReference>
<evidence type="ECO:0000313" key="2">
    <source>
        <dbReference type="EMBL" id="SBT55721.1"/>
    </source>
</evidence>
<dbReference type="Proteomes" id="UP000078550">
    <property type="component" value="Unassembled WGS sequence"/>
</dbReference>
<reference evidence="1" key="1">
    <citation type="submission" date="2016-05" db="EMBL/GenBank/DDBJ databases">
        <authorList>
            <person name="Lavstsen T."/>
            <person name="Jespersen J.S."/>
        </authorList>
    </citation>
    <scope>NUCLEOTIDE SEQUENCE [LARGE SCALE GENOMIC DNA]</scope>
</reference>
<organism evidence="1 3">
    <name type="scientific">Plasmodium ovale wallikeri</name>
    <dbReference type="NCBI Taxonomy" id="864142"/>
    <lineage>
        <taxon>Eukaryota</taxon>
        <taxon>Sar</taxon>
        <taxon>Alveolata</taxon>
        <taxon>Apicomplexa</taxon>
        <taxon>Aconoidasida</taxon>
        <taxon>Haemosporida</taxon>
        <taxon>Plasmodiidae</taxon>
        <taxon>Plasmodium</taxon>
        <taxon>Plasmodium (Plasmodium)</taxon>
    </lineage>
</organism>
<dbReference type="Proteomes" id="UP000078555">
    <property type="component" value="Unassembled WGS sequence"/>
</dbReference>